<protein>
    <submittedName>
        <fullName evidence="2">Uncharacterized protein</fullName>
    </submittedName>
</protein>
<proteinExistence type="predicted"/>
<name>A0A2K3LH04_TRIPR</name>
<dbReference type="AlphaFoldDB" id="A0A2K3LH04"/>
<feature type="non-terminal residue" evidence="2">
    <location>
        <position position="1"/>
    </location>
</feature>
<evidence type="ECO:0000313" key="3">
    <source>
        <dbReference type="Proteomes" id="UP000236291"/>
    </source>
</evidence>
<dbReference type="Proteomes" id="UP000236291">
    <property type="component" value="Unassembled WGS sequence"/>
</dbReference>
<evidence type="ECO:0000256" key="1">
    <source>
        <dbReference type="SAM" id="MobiDB-lite"/>
    </source>
</evidence>
<sequence>RFIFLMWDDGSDDDEGDNENDGDNGEAASKKTFMVLLEAASLKSLRKLSMKMRKN</sequence>
<feature type="compositionally biased region" description="Acidic residues" evidence="1">
    <location>
        <begin position="9"/>
        <end position="24"/>
    </location>
</feature>
<accession>A0A2K3LH04</accession>
<reference evidence="2 3" key="2">
    <citation type="journal article" date="2017" name="Front. Plant Sci.">
        <title>Gene Classification and Mining of Molecular Markers Useful in Red Clover (Trifolium pratense) Breeding.</title>
        <authorList>
            <person name="Istvanek J."/>
            <person name="Dluhosova J."/>
            <person name="Dluhos P."/>
            <person name="Patkova L."/>
            <person name="Nedelnik J."/>
            <person name="Repkova J."/>
        </authorList>
    </citation>
    <scope>NUCLEOTIDE SEQUENCE [LARGE SCALE GENOMIC DNA]</scope>
    <source>
        <strain evidence="3">cv. Tatra</strain>
        <tissue evidence="2">Young leaves</tissue>
    </source>
</reference>
<gene>
    <name evidence="2" type="ORF">L195_g033793</name>
</gene>
<organism evidence="2 3">
    <name type="scientific">Trifolium pratense</name>
    <name type="common">Red clover</name>
    <dbReference type="NCBI Taxonomy" id="57577"/>
    <lineage>
        <taxon>Eukaryota</taxon>
        <taxon>Viridiplantae</taxon>
        <taxon>Streptophyta</taxon>
        <taxon>Embryophyta</taxon>
        <taxon>Tracheophyta</taxon>
        <taxon>Spermatophyta</taxon>
        <taxon>Magnoliopsida</taxon>
        <taxon>eudicotyledons</taxon>
        <taxon>Gunneridae</taxon>
        <taxon>Pentapetalae</taxon>
        <taxon>rosids</taxon>
        <taxon>fabids</taxon>
        <taxon>Fabales</taxon>
        <taxon>Fabaceae</taxon>
        <taxon>Papilionoideae</taxon>
        <taxon>50 kb inversion clade</taxon>
        <taxon>NPAAA clade</taxon>
        <taxon>Hologalegina</taxon>
        <taxon>IRL clade</taxon>
        <taxon>Trifolieae</taxon>
        <taxon>Trifolium</taxon>
    </lineage>
</organism>
<reference evidence="2 3" key="1">
    <citation type="journal article" date="2014" name="Am. J. Bot.">
        <title>Genome assembly and annotation for red clover (Trifolium pratense; Fabaceae).</title>
        <authorList>
            <person name="Istvanek J."/>
            <person name="Jaros M."/>
            <person name="Krenek A."/>
            <person name="Repkova J."/>
        </authorList>
    </citation>
    <scope>NUCLEOTIDE SEQUENCE [LARGE SCALE GENOMIC DNA]</scope>
    <source>
        <strain evidence="3">cv. Tatra</strain>
        <tissue evidence="2">Young leaves</tissue>
    </source>
</reference>
<comment type="caution">
    <text evidence="2">The sequence shown here is derived from an EMBL/GenBank/DDBJ whole genome shotgun (WGS) entry which is preliminary data.</text>
</comment>
<feature type="region of interest" description="Disordered" evidence="1">
    <location>
        <begin position="7"/>
        <end position="29"/>
    </location>
</feature>
<evidence type="ECO:0000313" key="2">
    <source>
        <dbReference type="EMBL" id="PNX77822.1"/>
    </source>
</evidence>
<dbReference type="EMBL" id="ASHM01033001">
    <property type="protein sequence ID" value="PNX77822.1"/>
    <property type="molecule type" value="Genomic_DNA"/>
</dbReference>